<keyword evidence="1" id="KW-0812">Transmembrane</keyword>
<gene>
    <name evidence="3" type="ORF">ANME2D_01757</name>
</gene>
<keyword evidence="1" id="KW-1133">Transmembrane helix</keyword>
<keyword evidence="4" id="KW-1185">Reference proteome</keyword>
<dbReference type="Proteomes" id="UP000027153">
    <property type="component" value="Unassembled WGS sequence"/>
</dbReference>
<dbReference type="InterPro" id="IPR017850">
    <property type="entry name" value="Alkaline_phosphatase_core_sf"/>
</dbReference>
<reference evidence="3 4" key="1">
    <citation type="journal article" date="2013" name="Nature">
        <title>Anaerobic oxidation of methane coupled to nitrate reduction in a novel archaeal lineage.</title>
        <authorList>
            <person name="Haroon M.F."/>
            <person name="Hu S."/>
            <person name="Shi Y."/>
            <person name="Imelfort M."/>
            <person name="Keller J."/>
            <person name="Hugenholtz P."/>
            <person name="Yuan Z."/>
            <person name="Tyson G.W."/>
        </authorList>
    </citation>
    <scope>NUCLEOTIDE SEQUENCE [LARGE SCALE GENOMIC DNA]</scope>
    <source>
        <strain evidence="3 4">ANME-2d</strain>
    </source>
</reference>
<keyword evidence="1" id="KW-0472">Membrane</keyword>
<organism evidence="3 4">
    <name type="scientific">Candidatus Methanoperedens nitratireducens</name>
    <dbReference type="NCBI Taxonomy" id="1392998"/>
    <lineage>
        <taxon>Archaea</taxon>
        <taxon>Methanobacteriati</taxon>
        <taxon>Methanobacteriota</taxon>
        <taxon>Stenosarchaea group</taxon>
        <taxon>Methanomicrobia</taxon>
        <taxon>Methanosarcinales</taxon>
        <taxon>ANME-2 cluster</taxon>
        <taxon>Candidatus Methanoperedentaceae</taxon>
        <taxon>Candidatus Methanoperedens</taxon>
    </lineage>
</organism>
<dbReference type="Pfam" id="PF00884">
    <property type="entry name" value="Sulfatase"/>
    <property type="match status" value="1"/>
</dbReference>
<accession>A0A062UZK0</accession>
<protein>
    <submittedName>
        <fullName evidence="3">Phosphoglyceromutase</fullName>
    </submittedName>
</protein>
<sequence>MRSLIKTNLIILILLSSLSYTAFGVPEITLNDTQRPGGAILFIVDGLGSSYYYPEFTPYALDGSELLKARTQNLSFGTRIINIRTTKPVTGIAHSILVTGYSEANEEVVGYPDATIFDITRQHGFINLAVMQRGDFFNMREEQDIILFAQNNSIDKPLISIQSKNPPAGVYELMYDWKMKLPAYLDNRSGVDKYSAYNRWGIDTANAVATLMIENYPSQKFLLTVNIGAIDSGGHNLGDSRYIRLIEELDRDISSLYKTASENNIALFFTADHGMSFASRNAQRGGHSSDKYSSSMESLRIPLVIISPNTIPDIISGEYRQEDIAPTLLSVLDLPNHLQYVNGNSIDIKNYASIFITADSEYKISLWSGDRRVSEGTGSEIIIAGLPLNTSYTLRAAGDAGTYEEYLFLDSDKQFDFKSREGLNYREITAVILILIVNITGLMIIRRIRD</sequence>
<evidence type="ECO:0000256" key="1">
    <source>
        <dbReference type="SAM" id="Phobius"/>
    </source>
</evidence>
<feature type="domain" description="Sulfatase N-terminal" evidence="2">
    <location>
        <begin position="240"/>
        <end position="333"/>
    </location>
</feature>
<proteinExistence type="predicted"/>
<evidence type="ECO:0000259" key="2">
    <source>
        <dbReference type="Pfam" id="PF00884"/>
    </source>
</evidence>
<dbReference type="Gene3D" id="3.40.720.10">
    <property type="entry name" value="Alkaline Phosphatase, subunit A"/>
    <property type="match status" value="1"/>
</dbReference>
<dbReference type="EMBL" id="JMIY01000003">
    <property type="protein sequence ID" value="KCZ72351.1"/>
    <property type="molecule type" value="Genomic_DNA"/>
</dbReference>
<evidence type="ECO:0000313" key="3">
    <source>
        <dbReference type="EMBL" id="KCZ72351.1"/>
    </source>
</evidence>
<evidence type="ECO:0000313" key="4">
    <source>
        <dbReference type="Proteomes" id="UP000027153"/>
    </source>
</evidence>
<feature type="transmembrane region" description="Helical" evidence="1">
    <location>
        <begin position="428"/>
        <end position="445"/>
    </location>
</feature>
<name>A0A062UZK0_9EURY</name>
<dbReference type="RefSeq" id="WP_048090500.1">
    <property type="nucleotide sequence ID" value="NZ_JMIY01000003.1"/>
</dbReference>
<dbReference type="SUPFAM" id="SSF53649">
    <property type="entry name" value="Alkaline phosphatase-like"/>
    <property type="match status" value="1"/>
</dbReference>
<dbReference type="AlphaFoldDB" id="A0A062UZK0"/>
<dbReference type="OrthoDB" id="147085at2157"/>
<dbReference type="InterPro" id="IPR000917">
    <property type="entry name" value="Sulfatase_N"/>
</dbReference>
<comment type="caution">
    <text evidence="3">The sequence shown here is derived from an EMBL/GenBank/DDBJ whole genome shotgun (WGS) entry which is preliminary data.</text>
</comment>